<gene>
    <name evidence="2" type="ORF">SAMN05660691_03334</name>
</gene>
<evidence type="ECO:0000256" key="1">
    <source>
        <dbReference type="SAM" id="SignalP"/>
    </source>
</evidence>
<reference evidence="3" key="1">
    <citation type="submission" date="2016-10" db="EMBL/GenBank/DDBJ databases">
        <authorList>
            <person name="Varghese N."/>
            <person name="Submissions S."/>
        </authorList>
    </citation>
    <scope>NUCLEOTIDE SEQUENCE [LARGE SCALE GENOMIC DNA]</scope>
    <source>
        <strain evidence="3">DSM 17616</strain>
    </source>
</reference>
<dbReference type="STRING" id="173990.SAMN05660691_03334"/>
<organism evidence="2 3">
    <name type="scientific">Rheinheimera pacifica</name>
    <dbReference type="NCBI Taxonomy" id="173990"/>
    <lineage>
        <taxon>Bacteria</taxon>
        <taxon>Pseudomonadati</taxon>
        <taxon>Pseudomonadota</taxon>
        <taxon>Gammaproteobacteria</taxon>
        <taxon>Chromatiales</taxon>
        <taxon>Chromatiaceae</taxon>
        <taxon>Rheinheimera</taxon>
    </lineage>
</organism>
<evidence type="ECO:0000313" key="3">
    <source>
        <dbReference type="Proteomes" id="UP000199371"/>
    </source>
</evidence>
<accession>A0A1H6N883</accession>
<evidence type="ECO:0000313" key="2">
    <source>
        <dbReference type="EMBL" id="SEI07019.1"/>
    </source>
</evidence>
<name>A0A1H6N883_9GAMM</name>
<dbReference type="AlphaFoldDB" id="A0A1H6N883"/>
<keyword evidence="3" id="KW-1185">Reference proteome</keyword>
<dbReference type="RefSeq" id="WP_092795729.1">
    <property type="nucleotide sequence ID" value="NZ_FNXF01000015.1"/>
</dbReference>
<protein>
    <recommendedName>
        <fullName evidence="4">DUF3718 domain-containing protein</fullName>
    </recommendedName>
</protein>
<dbReference type="Pfam" id="PF12514">
    <property type="entry name" value="DUF3718"/>
    <property type="match status" value="1"/>
</dbReference>
<feature type="chain" id="PRO_5011765787" description="DUF3718 domain-containing protein" evidence="1">
    <location>
        <begin position="23"/>
        <end position="113"/>
    </location>
</feature>
<evidence type="ECO:0008006" key="4">
    <source>
        <dbReference type="Google" id="ProtNLM"/>
    </source>
</evidence>
<sequence>MKTALLFAISLAGAGVAMPASADNYVKGSYLHNALVQVCSETAADDRLGLHSTLKAYRISKQAAVEKVVCNGQRLMDFARANQAVKVTAMLQRYEDRIKGRVTIQDVAASAAN</sequence>
<feature type="signal peptide" evidence="1">
    <location>
        <begin position="1"/>
        <end position="22"/>
    </location>
</feature>
<dbReference type="EMBL" id="FNXF01000015">
    <property type="protein sequence ID" value="SEI07019.1"/>
    <property type="molecule type" value="Genomic_DNA"/>
</dbReference>
<dbReference type="OrthoDB" id="6401678at2"/>
<keyword evidence="1" id="KW-0732">Signal</keyword>
<proteinExistence type="predicted"/>
<dbReference type="Proteomes" id="UP000199371">
    <property type="component" value="Unassembled WGS sequence"/>
</dbReference>
<dbReference type="InterPro" id="IPR022193">
    <property type="entry name" value="DUF3718"/>
</dbReference>